<dbReference type="PANTHER" id="PTHR31343">
    <property type="entry name" value="T15D22.8"/>
    <property type="match status" value="1"/>
</dbReference>
<proteinExistence type="predicted"/>
<name>A0AAV6KP04_9ERIC</name>
<protein>
    <recommendedName>
        <fullName evidence="4">Reverse transcriptase zinc-binding domain-containing protein</fullName>
    </recommendedName>
</protein>
<keyword evidence="3" id="KW-1185">Reference proteome</keyword>
<accession>A0AAV6KP04</accession>
<feature type="compositionally biased region" description="Basic and acidic residues" evidence="1">
    <location>
        <begin position="171"/>
        <end position="184"/>
    </location>
</feature>
<reference evidence="2" key="1">
    <citation type="submission" date="2020-08" db="EMBL/GenBank/DDBJ databases">
        <title>Plant Genome Project.</title>
        <authorList>
            <person name="Zhang R.-G."/>
        </authorList>
    </citation>
    <scope>NUCLEOTIDE SEQUENCE</scope>
    <source>
        <strain evidence="2">WSP0</strain>
        <tissue evidence="2">Leaf</tissue>
    </source>
</reference>
<dbReference type="AlphaFoldDB" id="A0AAV6KP04"/>
<evidence type="ECO:0000313" key="3">
    <source>
        <dbReference type="Proteomes" id="UP000823749"/>
    </source>
</evidence>
<feature type="compositionally biased region" description="Polar residues" evidence="1">
    <location>
        <begin position="52"/>
        <end position="61"/>
    </location>
</feature>
<comment type="caution">
    <text evidence="2">The sequence shown here is derived from an EMBL/GenBank/DDBJ whole genome shotgun (WGS) entry which is preliminary data.</text>
</comment>
<evidence type="ECO:0000313" key="2">
    <source>
        <dbReference type="EMBL" id="KAG5554333.1"/>
    </source>
</evidence>
<dbReference type="Proteomes" id="UP000823749">
    <property type="component" value="Chromosome 4"/>
</dbReference>
<evidence type="ECO:0008006" key="4">
    <source>
        <dbReference type="Google" id="ProtNLM"/>
    </source>
</evidence>
<dbReference type="EMBL" id="JACTNZ010000004">
    <property type="protein sequence ID" value="KAG5554333.1"/>
    <property type="molecule type" value="Genomic_DNA"/>
</dbReference>
<gene>
    <name evidence="2" type="ORF">RHGRI_012003</name>
</gene>
<feature type="region of interest" description="Disordered" evidence="1">
    <location>
        <begin position="23"/>
        <end position="61"/>
    </location>
</feature>
<organism evidence="2 3">
    <name type="scientific">Rhododendron griersonianum</name>
    <dbReference type="NCBI Taxonomy" id="479676"/>
    <lineage>
        <taxon>Eukaryota</taxon>
        <taxon>Viridiplantae</taxon>
        <taxon>Streptophyta</taxon>
        <taxon>Embryophyta</taxon>
        <taxon>Tracheophyta</taxon>
        <taxon>Spermatophyta</taxon>
        <taxon>Magnoliopsida</taxon>
        <taxon>eudicotyledons</taxon>
        <taxon>Gunneridae</taxon>
        <taxon>Pentapetalae</taxon>
        <taxon>asterids</taxon>
        <taxon>Ericales</taxon>
        <taxon>Ericaceae</taxon>
        <taxon>Ericoideae</taxon>
        <taxon>Rhodoreae</taxon>
        <taxon>Rhododendron</taxon>
    </lineage>
</organism>
<feature type="region of interest" description="Disordered" evidence="1">
    <location>
        <begin position="171"/>
        <end position="204"/>
    </location>
</feature>
<sequence length="325" mass="35862">MKIVSVLPRIVISHLPHVARCSRLMPSHGPRHQKNTPSHFADGVNHEENPPLHTSSGISLSAQLPPPGSGDHLLRPPLETKLLEGKVYGSLARAGKGFPEISQFGILDWFGKCSITKNAEESAEHFLLHCNAAWRACSRIIDLWHMQQWLCQIHITPHVMLAGLLIQNERPGEESDADSSRETSSDGGSECGAERGTNHAQGAWSQRNNMRAIAQSFNRLSADKGEISDPPGFLLFEYFDSAPPFSREPSIDQGSSFFYTLCLFCYLRTVFGFDPLRRGLNTLKESCPSVLTELLQYVARISEPSAIGSSHGNESFLDGSDLNSR</sequence>
<evidence type="ECO:0000256" key="1">
    <source>
        <dbReference type="SAM" id="MobiDB-lite"/>
    </source>
</evidence>
<dbReference type="PANTHER" id="PTHR31343:SF8">
    <property type="entry name" value="OS07G0246600 PROTEIN"/>
    <property type="match status" value="1"/>
</dbReference>